<evidence type="ECO:0000256" key="11">
    <source>
        <dbReference type="ARBA" id="ARBA00023242"/>
    </source>
</evidence>
<dbReference type="GeneID" id="63841497"/>
<evidence type="ECO:0000256" key="3">
    <source>
        <dbReference type="ARBA" id="ARBA00011003"/>
    </source>
</evidence>
<evidence type="ECO:0000256" key="8">
    <source>
        <dbReference type="ARBA" id="ARBA00022741"/>
    </source>
</evidence>
<organism evidence="14 15">
    <name type="scientific">Cryphonectria parasitica (strain ATCC 38755 / EP155)</name>
    <dbReference type="NCBI Taxonomy" id="660469"/>
    <lineage>
        <taxon>Eukaryota</taxon>
        <taxon>Fungi</taxon>
        <taxon>Dikarya</taxon>
        <taxon>Ascomycota</taxon>
        <taxon>Pezizomycotina</taxon>
        <taxon>Sordariomycetes</taxon>
        <taxon>Sordariomycetidae</taxon>
        <taxon>Diaporthales</taxon>
        <taxon>Cryphonectriaceae</taxon>
        <taxon>Cryphonectria-Endothia species complex</taxon>
        <taxon>Cryphonectria</taxon>
    </lineage>
</organism>
<evidence type="ECO:0000256" key="4">
    <source>
        <dbReference type="ARBA" id="ARBA00018706"/>
    </source>
</evidence>
<dbReference type="RefSeq" id="XP_040774621.1">
    <property type="nucleotide sequence ID" value="XM_040924368.1"/>
</dbReference>
<sequence>MRTTEQVLLGDSGTVEEEELEIDEPVDEPPKRRVIQLSSTILSKNNCQRRADGTAILKFSDSSERLVILGSYGVKVKSGEASIYGASLHPSETIHWVHAPHCHALPVLRCSEKSVLELHPHPAAADLRNLEKLSPLFGGLWHEPVSSGGQRNQTWQVLSTSADGPKKAMIQDLKSPPEWNRKIAELVKPTRETAPVFMVCGPKSSGKSTFSRMLTNRLVTHRGGTKERVWPGVAVLDIDPGQPEFSAPGAISLVRLDEPNLSPPFCHPLLKPDSTVRSHAIASVTPASNIEHYKACVFDLFSHYRSTCPGYPLIINTLGWIQGSGLILLQDLLAEIRPTEVVYMSQDGPEDTVEGLRSAGTRSPLTTLPSQSSEYTSRTALHLRHMQAMSYFHISAEVGAGAAGGTHWDAQPLTSAPPLLVSYTAAGEDSGLLGIACYGYQPQPELLAEAIDGTILAIIEVEDETKAFGIPPSPPAPDGPGVVQRTAAEAQLPYIRANATPLDPRYARCHGLALVRGVDTARGLLALSTPLSPDLLSGRTIVLVSGKFDSPTWAYTEDHYSRASGKGAVGAEVEAGSTGIPWAEVLRGNQKRAAGSKVWRVRRDLGRNSGGGGGGGGI</sequence>
<dbReference type="GO" id="GO:0005524">
    <property type="term" value="F:ATP binding"/>
    <property type="evidence" value="ECO:0007669"/>
    <property type="project" value="UniProtKB-KW"/>
</dbReference>
<keyword evidence="10" id="KW-0067">ATP-binding</keyword>
<comment type="similarity">
    <text evidence="3">Belongs to the Clp1 family. NOL9/GRC3 subfamily.</text>
</comment>
<dbReference type="EMBL" id="MU032349">
    <property type="protein sequence ID" value="KAF3763660.1"/>
    <property type="molecule type" value="Genomic_DNA"/>
</dbReference>
<feature type="region of interest" description="Disordered" evidence="12">
    <location>
        <begin position="348"/>
        <end position="371"/>
    </location>
</feature>
<dbReference type="OrthoDB" id="4054781at2759"/>
<keyword evidence="7" id="KW-0808">Transferase</keyword>
<comment type="subcellular location">
    <subcellularLocation>
        <location evidence="2">Nucleus</location>
        <location evidence="2">Nucleolus</location>
    </subcellularLocation>
</comment>
<dbReference type="Pfam" id="PF16575">
    <property type="entry name" value="CLP1_P"/>
    <property type="match status" value="1"/>
</dbReference>
<dbReference type="FunFam" id="3.40.50.300:FF:001156">
    <property type="entry name" value="Polynucleotide 5-hydroxyl-kinase grc3"/>
    <property type="match status" value="1"/>
</dbReference>
<evidence type="ECO:0000256" key="5">
    <source>
        <dbReference type="ARBA" id="ARBA00019824"/>
    </source>
</evidence>
<evidence type="ECO:0000256" key="6">
    <source>
        <dbReference type="ARBA" id="ARBA00022552"/>
    </source>
</evidence>
<dbReference type="Proteomes" id="UP000803844">
    <property type="component" value="Unassembled WGS sequence"/>
</dbReference>
<comment type="caution">
    <text evidence="14">The sequence shown here is derived from an EMBL/GenBank/DDBJ whole genome shotgun (WGS) entry which is preliminary data.</text>
</comment>
<keyword evidence="8" id="KW-0547">Nucleotide-binding</keyword>
<reference evidence="14" key="1">
    <citation type="journal article" date="2020" name="Phytopathology">
        <title>Genome sequence of the chestnut blight fungus Cryphonectria parasitica EP155: A fundamental resource for an archetypical invasive plant pathogen.</title>
        <authorList>
            <person name="Crouch J.A."/>
            <person name="Dawe A."/>
            <person name="Aerts A."/>
            <person name="Barry K."/>
            <person name="Churchill A.C.L."/>
            <person name="Grimwood J."/>
            <person name="Hillman B."/>
            <person name="Milgroom M.G."/>
            <person name="Pangilinan J."/>
            <person name="Smith M."/>
            <person name="Salamov A."/>
            <person name="Schmutz J."/>
            <person name="Yadav J."/>
            <person name="Grigoriev I.V."/>
            <person name="Nuss D."/>
        </authorList>
    </citation>
    <scope>NUCLEOTIDE SEQUENCE</scope>
    <source>
        <strain evidence="14">EP155</strain>
    </source>
</reference>
<evidence type="ECO:0000259" key="13">
    <source>
        <dbReference type="Pfam" id="PF16575"/>
    </source>
</evidence>
<evidence type="ECO:0000313" key="15">
    <source>
        <dbReference type="Proteomes" id="UP000803844"/>
    </source>
</evidence>
<dbReference type="GO" id="GO:0005730">
    <property type="term" value="C:nucleolus"/>
    <property type="evidence" value="ECO:0007669"/>
    <property type="project" value="UniProtKB-SubCell"/>
</dbReference>
<proteinExistence type="inferred from homology"/>
<evidence type="ECO:0000256" key="9">
    <source>
        <dbReference type="ARBA" id="ARBA00022777"/>
    </source>
</evidence>
<dbReference type="GO" id="GO:0000448">
    <property type="term" value="P:cleavage in ITS2 between 5.8S rRNA and LSU-rRNA of tricistronic rRNA transcript (SSU-rRNA, 5.8S rRNA, LSU-rRNA)"/>
    <property type="evidence" value="ECO:0007669"/>
    <property type="project" value="TreeGrafter"/>
</dbReference>
<name>A0A9P4XZJ1_CRYP1</name>
<keyword evidence="9" id="KW-0418">Kinase</keyword>
<dbReference type="InterPro" id="IPR045116">
    <property type="entry name" value="Clp1/Grc3"/>
</dbReference>
<feature type="compositionally biased region" description="Polar residues" evidence="12">
    <location>
        <begin position="360"/>
        <end position="371"/>
    </location>
</feature>
<keyword evidence="15" id="KW-1185">Reference proteome</keyword>
<dbReference type="InterPro" id="IPR027417">
    <property type="entry name" value="P-loop_NTPase"/>
</dbReference>
<protein>
    <recommendedName>
        <fullName evidence="5">Polynucleotide 5'-hydroxyl-kinase GRC3</fullName>
    </recommendedName>
    <alternativeName>
        <fullName evidence="4">Polynucleotide 5'-hydroxyl-kinase grc3</fullName>
    </alternativeName>
</protein>
<feature type="region of interest" description="Disordered" evidence="12">
    <location>
        <begin position="1"/>
        <end position="20"/>
    </location>
</feature>
<dbReference type="InterPro" id="IPR032319">
    <property type="entry name" value="CLP1_P"/>
</dbReference>
<keyword evidence="11" id="KW-0539">Nucleus</keyword>
<gene>
    <name evidence="14" type="ORF">M406DRAFT_48555</name>
</gene>
<keyword evidence="6" id="KW-0698">rRNA processing</keyword>
<evidence type="ECO:0000256" key="7">
    <source>
        <dbReference type="ARBA" id="ARBA00022679"/>
    </source>
</evidence>
<evidence type="ECO:0000256" key="12">
    <source>
        <dbReference type="SAM" id="MobiDB-lite"/>
    </source>
</evidence>
<dbReference type="GO" id="GO:0051731">
    <property type="term" value="F:polynucleotide 5'-hydroxyl-kinase activity"/>
    <property type="evidence" value="ECO:0007669"/>
    <property type="project" value="InterPro"/>
</dbReference>
<comment type="function">
    <text evidence="1">Polynucleotide 5'-kinase involved in rRNA processing.</text>
</comment>
<evidence type="ECO:0000256" key="2">
    <source>
        <dbReference type="ARBA" id="ARBA00004604"/>
    </source>
</evidence>
<dbReference type="Gene3D" id="3.40.50.300">
    <property type="entry name" value="P-loop containing nucleotide triphosphate hydrolases"/>
    <property type="match status" value="1"/>
</dbReference>
<feature type="domain" description="Clp1 P-loop" evidence="13">
    <location>
        <begin position="201"/>
        <end position="393"/>
    </location>
</feature>
<dbReference type="PANTHER" id="PTHR12755:SF3">
    <property type="entry name" value="POLYNUCLEOTIDE 5'-HYDROXYL-KINASE NOL9"/>
    <property type="match status" value="1"/>
</dbReference>
<accession>A0A9P4XZJ1</accession>
<dbReference type="AlphaFoldDB" id="A0A9P4XZJ1"/>
<evidence type="ECO:0000256" key="1">
    <source>
        <dbReference type="ARBA" id="ARBA00003798"/>
    </source>
</evidence>
<dbReference type="PANTHER" id="PTHR12755">
    <property type="entry name" value="CLEAVAGE/POLYADENYLATION FACTOR IA SUBUNIT CLP1P"/>
    <property type="match status" value="1"/>
</dbReference>
<evidence type="ECO:0000256" key="10">
    <source>
        <dbReference type="ARBA" id="ARBA00022840"/>
    </source>
</evidence>
<evidence type="ECO:0000313" key="14">
    <source>
        <dbReference type="EMBL" id="KAF3763660.1"/>
    </source>
</evidence>